<name>A0A0F9MBD3_9ZZZZ</name>
<dbReference type="InterPro" id="IPR028995">
    <property type="entry name" value="Glyco_hydro_57/38_cen_sf"/>
</dbReference>
<evidence type="ECO:0000259" key="1">
    <source>
        <dbReference type="Pfam" id="PF09210"/>
    </source>
</evidence>
<dbReference type="SUPFAM" id="SSF88688">
    <property type="entry name" value="Families 57/38 glycoside transferase middle domain"/>
    <property type="match status" value="1"/>
</dbReference>
<reference evidence="2" key="1">
    <citation type="journal article" date="2015" name="Nature">
        <title>Complex archaea that bridge the gap between prokaryotes and eukaryotes.</title>
        <authorList>
            <person name="Spang A."/>
            <person name="Saw J.H."/>
            <person name="Jorgensen S.L."/>
            <person name="Zaremba-Niedzwiedzka K."/>
            <person name="Martijn J."/>
            <person name="Lind A.E."/>
            <person name="van Eijk R."/>
            <person name="Schleper C."/>
            <person name="Guy L."/>
            <person name="Ettema T.J."/>
        </authorList>
    </citation>
    <scope>NUCLEOTIDE SEQUENCE</scope>
</reference>
<sequence>MLLLQSSDWQFLITTWSARDYAENRIVLHYENFSRLYNMANTYANGQNVDEGKWHFLGSIEANDDIFEVLDLEPFALVLDYNLNTEKRVKKITL</sequence>
<organism evidence="2">
    <name type="scientific">marine sediment metagenome</name>
    <dbReference type="NCBI Taxonomy" id="412755"/>
    <lineage>
        <taxon>unclassified sequences</taxon>
        <taxon>metagenomes</taxon>
        <taxon>ecological metagenomes</taxon>
    </lineage>
</organism>
<dbReference type="Pfam" id="PF09210">
    <property type="entry name" value="BE_C"/>
    <property type="match status" value="1"/>
</dbReference>
<dbReference type="Gene3D" id="1.20.1430.10">
    <property type="entry name" value="Families 57/38 glycoside transferase, middle domain"/>
    <property type="match status" value="1"/>
</dbReference>
<dbReference type="InterPro" id="IPR015293">
    <property type="entry name" value="BE_C"/>
</dbReference>
<proteinExistence type="predicted"/>
<accession>A0A0F9MBD3</accession>
<gene>
    <name evidence="2" type="ORF">LCGC14_1111500</name>
</gene>
<dbReference type="InterPro" id="IPR037090">
    <property type="entry name" value="57_glycoside_trans_central"/>
</dbReference>
<comment type="caution">
    <text evidence="2">The sequence shown here is derived from an EMBL/GenBank/DDBJ whole genome shotgun (WGS) entry which is preliminary data.</text>
</comment>
<dbReference type="AlphaFoldDB" id="A0A0F9MBD3"/>
<evidence type="ECO:0000313" key="2">
    <source>
        <dbReference type="EMBL" id="KKN03064.1"/>
    </source>
</evidence>
<protein>
    <recommendedName>
        <fullName evidence="1">1,4-alpha-glucan branching enzyme C-terminal domain-containing protein</fullName>
    </recommendedName>
</protein>
<dbReference type="EMBL" id="LAZR01005077">
    <property type="protein sequence ID" value="KKN03064.1"/>
    <property type="molecule type" value="Genomic_DNA"/>
</dbReference>
<feature type="domain" description="1,4-alpha-glucan branching enzyme C-terminal" evidence="1">
    <location>
        <begin position="1"/>
        <end position="74"/>
    </location>
</feature>